<evidence type="ECO:0000313" key="2">
    <source>
        <dbReference type="EMBL" id="ASV75474.1"/>
    </source>
</evidence>
<feature type="transmembrane region" description="Helical" evidence="1">
    <location>
        <begin position="21"/>
        <end position="42"/>
    </location>
</feature>
<keyword evidence="1" id="KW-0812">Transmembrane</keyword>
<dbReference type="Gene3D" id="1.10.287.3080">
    <property type="match status" value="1"/>
</dbReference>
<dbReference type="RefSeq" id="WP_095415525.1">
    <property type="nucleotide sequence ID" value="NZ_CP018477.1"/>
</dbReference>
<dbReference type="SUPFAM" id="SSF48695">
    <property type="entry name" value="Multiheme cytochromes"/>
    <property type="match status" value="1"/>
</dbReference>
<evidence type="ECO:0000313" key="3">
    <source>
        <dbReference type="Proteomes" id="UP000215086"/>
    </source>
</evidence>
<evidence type="ECO:0000256" key="1">
    <source>
        <dbReference type="SAM" id="Phobius"/>
    </source>
</evidence>
<dbReference type="EMBL" id="CP018477">
    <property type="protein sequence ID" value="ASV75474.1"/>
    <property type="molecule type" value="Genomic_DNA"/>
</dbReference>
<dbReference type="AlphaFoldDB" id="A0A286RHM1"/>
<proteinExistence type="predicted"/>
<gene>
    <name evidence="2" type="ORF">THTE_2872</name>
</gene>
<accession>A0A286RHM1</accession>
<dbReference type="KEGG" id="ttf:THTE_2872"/>
<keyword evidence="1" id="KW-0472">Membrane</keyword>
<keyword evidence="1" id="KW-1133">Transmembrane helix</keyword>
<name>A0A286RHM1_9BACT</name>
<sequence length="189" mass="20507">MVRGIGNREALFRNLPCGTGLVLVAGAILLWGTPILSGMAFVGEGAAAPSPTGGPGETKPTMADNSPCLVCHANFEEEPLSRRHARAGVGCVKCHGESLDHRSDENNTTPPDRMFPRSEIDRACRECHPTHNVPAKLVVATYLERCREITNPEKLVCTGCHGKHRMNYRSIVWDKRTGRLLGPGEKAAE</sequence>
<reference evidence="2 3" key="1">
    <citation type="journal article" name="Front. Microbiol.">
        <title>Sugar Metabolism of the First Thermophilic Planctomycete Thermogutta terrifontis: Comparative Genomic and Transcriptomic Approaches.</title>
        <authorList>
            <person name="Elcheninov A.G."/>
            <person name="Menzel P."/>
            <person name="Gudbergsdottir S.R."/>
            <person name="Slesarev A.I."/>
            <person name="Kadnikov V.V."/>
            <person name="Krogh A."/>
            <person name="Bonch-Osmolovskaya E.A."/>
            <person name="Peng X."/>
            <person name="Kublanov I.V."/>
        </authorList>
    </citation>
    <scope>NUCLEOTIDE SEQUENCE [LARGE SCALE GENOMIC DNA]</scope>
    <source>
        <strain evidence="2 3">R1</strain>
    </source>
</reference>
<dbReference type="InterPro" id="IPR036280">
    <property type="entry name" value="Multihaem_cyt_sf"/>
</dbReference>
<dbReference type="OrthoDB" id="244457at2"/>
<organism evidence="2 3">
    <name type="scientific">Thermogutta terrifontis</name>
    <dbReference type="NCBI Taxonomy" id="1331910"/>
    <lineage>
        <taxon>Bacteria</taxon>
        <taxon>Pseudomonadati</taxon>
        <taxon>Planctomycetota</taxon>
        <taxon>Planctomycetia</taxon>
        <taxon>Pirellulales</taxon>
        <taxon>Thermoguttaceae</taxon>
        <taxon>Thermogutta</taxon>
    </lineage>
</organism>
<protein>
    <submittedName>
        <fullName evidence="2">Uncharacterized protein</fullName>
    </submittedName>
</protein>
<keyword evidence="3" id="KW-1185">Reference proteome</keyword>
<dbReference type="Proteomes" id="UP000215086">
    <property type="component" value="Chromosome"/>
</dbReference>